<evidence type="ECO:0000313" key="2">
    <source>
        <dbReference type="EMBL" id="PKY73549.1"/>
    </source>
</evidence>
<protein>
    <submittedName>
        <fullName evidence="2">XRE family transcriptional regulator</fullName>
    </submittedName>
</protein>
<dbReference type="EMBL" id="PKKO01000001">
    <property type="protein sequence ID" value="PKY73549.1"/>
    <property type="molecule type" value="Genomic_DNA"/>
</dbReference>
<dbReference type="GO" id="GO:0003677">
    <property type="term" value="F:DNA binding"/>
    <property type="evidence" value="ECO:0007669"/>
    <property type="project" value="InterPro"/>
</dbReference>
<reference evidence="2 3" key="1">
    <citation type="submission" date="2017-12" db="EMBL/GenBank/DDBJ databases">
        <title>Phylogenetic diversity of female urinary microbiome.</title>
        <authorList>
            <person name="Thomas-White K."/>
            <person name="Wolfe A.J."/>
        </authorList>
    </citation>
    <scope>NUCLEOTIDE SEQUENCE [LARGE SCALE GENOMIC DNA]</scope>
    <source>
        <strain evidence="2 3">UMB0402</strain>
    </source>
</reference>
<proteinExistence type="predicted"/>
<dbReference type="CDD" id="cd00093">
    <property type="entry name" value="HTH_XRE"/>
    <property type="match status" value="1"/>
</dbReference>
<dbReference type="Proteomes" id="UP000235122">
    <property type="component" value="Unassembled WGS sequence"/>
</dbReference>
<dbReference type="InterPro" id="IPR001387">
    <property type="entry name" value="Cro/C1-type_HTH"/>
</dbReference>
<evidence type="ECO:0000259" key="1">
    <source>
        <dbReference type="PROSITE" id="PS50943"/>
    </source>
</evidence>
<gene>
    <name evidence="2" type="ORF">CYJ19_00750</name>
</gene>
<accession>A0A2I1IQZ6</accession>
<dbReference type="Pfam" id="PF13443">
    <property type="entry name" value="HTH_26"/>
    <property type="match status" value="1"/>
</dbReference>
<dbReference type="SUPFAM" id="SSF47413">
    <property type="entry name" value="lambda repressor-like DNA-binding domains"/>
    <property type="match status" value="1"/>
</dbReference>
<dbReference type="AlphaFoldDB" id="A0A2I1IQZ6"/>
<organism evidence="2 3">
    <name type="scientific">Winkia neuii</name>
    <dbReference type="NCBI Taxonomy" id="33007"/>
    <lineage>
        <taxon>Bacteria</taxon>
        <taxon>Bacillati</taxon>
        <taxon>Actinomycetota</taxon>
        <taxon>Actinomycetes</taxon>
        <taxon>Actinomycetales</taxon>
        <taxon>Actinomycetaceae</taxon>
        <taxon>Winkia</taxon>
    </lineage>
</organism>
<name>A0A2I1IQZ6_9ACTO</name>
<keyword evidence="3" id="KW-1185">Reference proteome</keyword>
<sequence>MHKFDYRGLWKLLIDRDLSRKQLQDGTGLSNNVMSRLAKSEGVSLETLARICAFLECTLSDLNIEVKSDPDAVYESSAR</sequence>
<dbReference type="InterPro" id="IPR010982">
    <property type="entry name" value="Lambda_DNA-bd_dom_sf"/>
</dbReference>
<dbReference type="Gene3D" id="1.10.260.40">
    <property type="entry name" value="lambda repressor-like DNA-binding domains"/>
    <property type="match status" value="1"/>
</dbReference>
<evidence type="ECO:0000313" key="3">
    <source>
        <dbReference type="Proteomes" id="UP000235122"/>
    </source>
</evidence>
<feature type="domain" description="HTH cro/C1-type" evidence="1">
    <location>
        <begin position="9"/>
        <end position="62"/>
    </location>
</feature>
<dbReference type="PROSITE" id="PS50943">
    <property type="entry name" value="HTH_CROC1"/>
    <property type="match status" value="1"/>
</dbReference>
<comment type="caution">
    <text evidence="2">The sequence shown here is derived from an EMBL/GenBank/DDBJ whole genome shotgun (WGS) entry which is preliminary data.</text>
</comment>